<dbReference type="Proteomes" id="UP000195573">
    <property type="component" value="Chromosome"/>
</dbReference>
<proteinExistence type="predicted"/>
<dbReference type="GeneID" id="96738225"/>
<keyword evidence="2" id="KW-1185">Reference proteome</keyword>
<dbReference type="RefSeq" id="WP_088017692.1">
    <property type="nucleotide sequence ID" value="NZ_CP020880.1"/>
</dbReference>
<dbReference type="EMBL" id="CP020880">
    <property type="protein sequence ID" value="ART75841.1"/>
    <property type="molecule type" value="Genomic_DNA"/>
</dbReference>
<evidence type="ECO:0000313" key="2">
    <source>
        <dbReference type="Proteomes" id="UP000195573"/>
    </source>
</evidence>
<evidence type="ECO:0000313" key="1">
    <source>
        <dbReference type="EMBL" id="ART75841.1"/>
    </source>
</evidence>
<name>A0ABM6KH62_9BACI</name>
<gene>
    <name evidence="1" type="ORF">B4U37_07270</name>
</gene>
<sequence>MNFSQILAQYIDRAVEVYLPNQTPFGRLRSVSSESFVVEVQNGSYVTPTELVTIFLDNVQGVRVIDELNL</sequence>
<accession>A0ABM6KH62</accession>
<protein>
    <recommendedName>
        <fullName evidence="3">DUF4926 domain-containing protein</fullName>
    </recommendedName>
</protein>
<organism evidence="1 2">
    <name type="scientific">Sutcliffiella horikoshii</name>
    <dbReference type="NCBI Taxonomy" id="79883"/>
    <lineage>
        <taxon>Bacteria</taxon>
        <taxon>Bacillati</taxon>
        <taxon>Bacillota</taxon>
        <taxon>Bacilli</taxon>
        <taxon>Bacillales</taxon>
        <taxon>Bacillaceae</taxon>
        <taxon>Sutcliffiella</taxon>
    </lineage>
</organism>
<evidence type="ECO:0008006" key="3">
    <source>
        <dbReference type="Google" id="ProtNLM"/>
    </source>
</evidence>
<reference evidence="1 2" key="1">
    <citation type="submission" date="2017-04" db="EMBL/GenBank/DDBJ databases">
        <title>Complete Genome Sequence of the Bacillus horikoshii 20a strain from Cuatro Cienegas, Coahuila, Mexico.</title>
        <authorList>
            <person name="Zarza E."/>
            <person name="Alcaraz L.D."/>
            <person name="Aguilar-Salinas B."/>
            <person name="Islas A."/>
            <person name="Olmedo-Alvarez G."/>
        </authorList>
    </citation>
    <scope>NUCLEOTIDE SEQUENCE [LARGE SCALE GENOMIC DNA]</scope>
    <source>
        <strain evidence="1 2">20a</strain>
    </source>
</reference>